<evidence type="ECO:0000313" key="3">
    <source>
        <dbReference type="Proteomes" id="UP000282957"/>
    </source>
</evidence>
<comment type="caution">
    <text evidence="2">The sequence shown here is derived from an EMBL/GenBank/DDBJ whole genome shotgun (WGS) entry which is preliminary data.</text>
</comment>
<dbReference type="Pfam" id="PF14534">
    <property type="entry name" value="DUF4440"/>
    <property type="match status" value="1"/>
</dbReference>
<dbReference type="SUPFAM" id="SSF54427">
    <property type="entry name" value="NTF2-like"/>
    <property type="match status" value="1"/>
</dbReference>
<dbReference type="InterPro" id="IPR027843">
    <property type="entry name" value="DUF4440"/>
</dbReference>
<reference evidence="2 3" key="1">
    <citation type="submission" date="2019-01" db="EMBL/GenBank/DDBJ databases">
        <authorList>
            <person name="Chen W.-M."/>
        </authorList>
    </citation>
    <scope>NUCLEOTIDE SEQUENCE [LARGE SCALE GENOMIC DNA]</scope>
    <source>
        <strain evidence="2 3">CCP-6</strain>
    </source>
</reference>
<proteinExistence type="predicted"/>
<evidence type="ECO:0000259" key="1">
    <source>
        <dbReference type="Pfam" id="PF14534"/>
    </source>
</evidence>
<protein>
    <submittedName>
        <fullName evidence="2">Nuclear transport factor 2 family protein</fullName>
    </submittedName>
</protein>
<dbReference type="OrthoDB" id="7375768at2"/>
<organism evidence="2 3">
    <name type="scientific">Rhodovarius crocodyli</name>
    <dbReference type="NCBI Taxonomy" id="1979269"/>
    <lineage>
        <taxon>Bacteria</taxon>
        <taxon>Pseudomonadati</taxon>
        <taxon>Pseudomonadota</taxon>
        <taxon>Alphaproteobacteria</taxon>
        <taxon>Acetobacterales</taxon>
        <taxon>Roseomonadaceae</taxon>
        <taxon>Rhodovarius</taxon>
    </lineage>
</organism>
<dbReference type="AlphaFoldDB" id="A0A437MNS5"/>
<dbReference type="InterPro" id="IPR032710">
    <property type="entry name" value="NTF2-like_dom_sf"/>
</dbReference>
<dbReference type="Gene3D" id="3.10.450.50">
    <property type="match status" value="1"/>
</dbReference>
<feature type="domain" description="DUF4440" evidence="1">
    <location>
        <begin position="10"/>
        <end position="122"/>
    </location>
</feature>
<sequence length="131" mass="14160">MQAAHELEIRMQRAAFNRALAEGDLAAIGPLLTPGAILVTGTDSGVLSGRKAQLAAWKREFAASPRTIYTRTPQTITLSPVEPIAFEHGAWQWALQGAVAGQVQSSGAYTAKWRRIGTAWQIEAELYLTLA</sequence>
<dbReference type="Proteomes" id="UP000282957">
    <property type="component" value="Unassembled WGS sequence"/>
</dbReference>
<dbReference type="EMBL" id="SACL01000001">
    <property type="protein sequence ID" value="RVT99298.1"/>
    <property type="molecule type" value="Genomic_DNA"/>
</dbReference>
<evidence type="ECO:0000313" key="2">
    <source>
        <dbReference type="EMBL" id="RVT99298.1"/>
    </source>
</evidence>
<accession>A0A437MNS5</accession>
<keyword evidence="3" id="KW-1185">Reference proteome</keyword>
<gene>
    <name evidence="2" type="ORF">EOD42_04160</name>
</gene>
<name>A0A437MNS5_9PROT</name>